<name>A0AAQ3QEC9_9LILI</name>
<evidence type="ECO:0000256" key="3">
    <source>
        <dbReference type="PROSITE-ProRule" id="PRU01131"/>
    </source>
</evidence>
<organism evidence="5 6">
    <name type="scientific">Canna indica</name>
    <name type="common">Indian-shot</name>
    <dbReference type="NCBI Taxonomy" id="4628"/>
    <lineage>
        <taxon>Eukaryota</taxon>
        <taxon>Viridiplantae</taxon>
        <taxon>Streptophyta</taxon>
        <taxon>Embryophyta</taxon>
        <taxon>Tracheophyta</taxon>
        <taxon>Spermatophyta</taxon>
        <taxon>Magnoliopsida</taxon>
        <taxon>Liliopsida</taxon>
        <taxon>Zingiberales</taxon>
        <taxon>Cannaceae</taxon>
        <taxon>Canna</taxon>
    </lineage>
</organism>
<reference evidence="5 6" key="1">
    <citation type="submission" date="2023-10" db="EMBL/GenBank/DDBJ databases">
        <title>Chromosome-scale genome assembly provides insights into flower coloration mechanisms of Canna indica.</title>
        <authorList>
            <person name="Li C."/>
        </authorList>
    </citation>
    <scope>NUCLEOTIDE SEQUENCE [LARGE SCALE GENOMIC DNA]</scope>
    <source>
        <tissue evidence="5">Flower</tissue>
    </source>
</reference>
<dbReference type="GO" id="GO:0046872">
    <property type="term" value="F:metal ion binding"/>
    <property type="evidence" value="ECO:0007669"/>
    <property type="project" value="UniProtKB-KW"/>
</dbReference>
<evidence type="ECO:0000256" key="1">
    <source>
        <dbReference type="ARBA" id="ARBA00009374"/>
    </source>
</evidence>
<dbReference type="EMBL" id="CP136893">
    <property type="protein sequence ID" value="WOL06118.1"/>
    <property type="molecule type" value="Genomic_DNA"/>
</dbReference>
<evidence type="ECO:0000313" key="5">
    <source>
        <dbReference type="EMBL" id="WOL06118.1"/>
    </source>
</evidence>
<keyword evidence="2" id="KW-0479">Metal-binding</keyword>
<dbReference type="Proteomes" id="UP001327560">
    <property type="component" value="Chromosome 4"/>
</dbReference>
<dbReference type="PANTHER" id="PTHR46057">
    <property type="entry name" value="FCS-LIKE ZINC FINGER 1-RELATED"/>
    <property type="match status" value="1"/>
</dbReference>
<dbReference type="Pfam" id="PF04570">
    <property type="entry name" value="zf-FLZ"/>
    <property type="match status" value="1"/>
</dbReference>
<dbReference type="InterPro" id="IPR007650">
    <property type="entry name" value="Zf-FLZ_dom"/>
</dbReference>
<gene>
    <name evidence="5" type="ORF">Cni_G14850</name>
</gene>
<dbReference type="PROSITE" id="PS51795">
    <property type="entry name" value="ZF_FLZ"/>
    <property type="match status" value="1"/>
</dbReference>
<feature type="zinc finger region" description="FLZ-type" evidence="3">
    <location>
        <begin position="49"/>
        <end position="93"/>
    </location>
</feature>
<evidence type="ECO:0000313" key="6">
    <source>
        <dbReference type="Proteomes" id="UP001327560"/>
    </source>
</evidence>
<evidence type="ECO:0000256" key="2">
    <source>
        <dbReference type="ARBA" id="ARBA00022723"/>
    </source>
</evidence>
<keyword evidence="6" id="KW-1185">Reference proteome</keyword>
<comment type="similarity">
    <text evidence="1">Belongs to the FLZ family.</text>
</comment>
<proteinExistence type="inferred from homology"/>
<accession>A0AAQ3QEC9</accession>
<sequence length="122" mass="13815">MASSSTSTSCASYFSHLKTIVSKCRRPQRLFYCDFDDGVGGDFEIEPHHFLDSCSLCGKRLARNRDIFMYRGDTPFCSEDCRQEQIAIDEAKEKSWRRSLKAAGARKAQQKIHVRASTVVAV</sequence>
<dbReference type="InterPro" id="IPR044533">
    <property type="entry name" value="FLZ1/2/3"/>
</dbReference>
<evidence type="ECO:0000259" key="4">
    <source>
        <dbReference type="PROSITE" id="PS51795"/>
    </source>
</evidence>
<feature type="domain" description="FLZ-type" evidence="4">
    <location>
        <begin position="49"/>
        <end position="93"/>
    </location>
</feature>
<dbReference type="PANTHER" id="PTHR46057:SF9">
    <property type="entry name" value="FCS-LIKE ZINC FINGER 1"/>
    <property type="match status" value="1"/>
</dbReference>
<protein>
    <recommendedName>
        <fullName evidence="4">FLZ-type domain-containing protein</fullName>
    </recommendedName>
</protein>
<dbReference type="AlphaFoldDB" id="A0AAQ3QEC9"/>